<feature type="transmembrane region" description="Helical" evidence="6">
    <location>
        <begin position="308"/>
        <end position="332"/>
    </location>
</feature>
<feature type="transmembrane region" description="Helical" evidence="6">
    <location>
        <begin position="281"/>
        <end position="302"/>
    </location>
</feature>
<dbReference type="OrthoDB" id="4368225at2"/>
<dbReference type="CDD" id="cd06173">
    <property type="entry name" value="MFS_MefA_like"/>
    <property type="match status" value="1"/>
</dbReference>
<feature type="transmembrane region" description="Helical" evidence="6">
    <location>
        <begin position="167"/>
        <end position="187"/>
    </location>
</feature>
<dbReference type="InterPro" id="IPR020846">
    <property type="entry name" value="MFS_dom"/>
</dbReference>
<name>A0A1Y5U6U2_9RHOB</name>
<proteinExistence type="predicted"/>
<feature type="transmembrane region" description="Helical" evidence="6">
    <location>
        <begin position="373"/>
        <end position="394"/>
    </location>
</feature>
<dbReference type="RefSeq" id="WP_085881292.1">
    <property type="nucleotide sequence ID" value="NZ_FWFZ01000086.1"/>
</dbReference>
<dbReference type="Gene3D" id="1.20.1250.20">
    <property type="entry name" value="MFS general substrate transporter like domains"/>
    <property type="match status" value="1"/>
</dbReference>
<dbReference type="Pfam" id="PF07690">
    <property type="entry name" value="MFS_1"/>
    <property type="match status" value="1"/>
</dbReference>
<evidence type="ECO:0000256" key="1">
    <source>
        <dbReference type="ARBA" id="ARBA00004651"/>
    </source>
</evidence>
<evidence type="ECO:0000259" key="7">
    <source>
        <dbReference type="PROSITE" id="PS50850"/>
    </source>
</evidence>
<keyword evidence="9" id="KW-1185">Reference proteome</keyword>
<gene>
    <name evidence="8" type="ORF">ROA7023_04656</name>
</gene>
<dbReference type="GO" id="GO:0005886">
    <property type="term" value="C:plasma membrane"/>
    <property type="evidence" value="ECO:0007669"/>
    <property type="project" value="UniProtKB-SubCell"/>
</dbReference>
<dbReference type="PANTHER" id="PTHR23513">
    <property type="entry name" value="INTEGRAL MEMBRANE EFFLUX PROTEIN-RELATED"/>
    <property type="match status" value="1"/>
</dbReference>
<evidence type="ECO:0000256" key="2">
    <source>
        <dbReference type="ARBA" id="ARBA00022475"/>
    </source>
</evidence>
<dbReference type="PANTHER" id="PTHR23513:SF18">
    <property type="entry name" value="INTEGRAL MEMBRANE PROTEIN"/>
    <property type="match status" value="1"/>
</dbReference>
<keyword evidence="5 6" id="KW-0472">Membrane</keyword>
<protein>
    <submittedName>
        <fullName evidence="8">Major Facilitator Superfamily protein</fullName>
    </submittedName>
</protein>
<organism evidence="8 9">
    <name type="scientific">Roseisalinus antarcticus</name>
    <dbReference type="NCBI Taxonomy" id="254357"/>
    <lineage>
        <taxon>Bacteria</taxon>
        <taxon>Pseudomonadati</taxon>
        <taxon>Pseudomonadota</taxon>
        <taxon>Alphaproteobacteria</taxon>
        <taxon>Rhodobacterales</taxon>
        <taxon>Roseobacteraceae</taxon>
        <taxon>Roseisalinus</taxon>
    </lineage>
</organism>
<evidence type="ECO:0000313" key="9">
    <source>
        <dbReference type="Proteomes" id="UP000193900"/>
    </source>
</evidence>
<evidence type="ECO:0000313" key="8">
    <source>
        <dbReference type="EMBL" id="SLN78010.1"/>
    </source>
</evidence>
<keyword evidence="4 6" id="KW-1133">Transmembrane helix</keyword>
<dbReference type="SUPFAM" id="SSF103473">
    <property type="entry name" value="MFS general substrate transporter"/>
    <property type="match status" value="1"/>
</dbReference>
<sequence length="446" mass="47669">MLSVLADRTYRHLFLAQITALLGTGLATVALGLLAFDLAEERAGLVLGTVFTIKMVAYVGIAPIAGAFANRWPRRSMLVSLDLIRAAVALCLPFVSEVWQVYVLIFVLQSASAAFTPTFQATIPDILPEEDRYTRALSLSRLAYDLENIISPTLAAILLAFVSYQALFFGTVIGFVGSALLVVSVLLPSPKETVRRGIYDRTTRGIRIYLATPRLRGLLSLNFAAAAAGAMVLVNTVVLVRSDLGLDNTQVAIALGAFGGGSMLAALILPRLLDNRPDRPVMIVGAALLVVTLLGLAALTVIDGVGWYPLLAGWLVIGVGYSTVLTPSGRLLKRSAHAEDRPAVYAAQFALSHACWLVAYPLAGWLITEFDAATALAVLALLAAAGMAGGVILWPSDDAGVVEHTHDDLPADHPHVQDGRSHSHPIVIDDYHLHWPRIGKPEDQHG</sequence>
<feature type="transmembrane region" description="Helical" evidence="6">
    <location>
        <begin position="42"/>
        <end position="65"/>
    </location>
</feature>
<comment type="subcellular location">
    <subcellularLocation>
        <location evidence="1">Cell membrane</location>
        <topology evidence="1">Multi-pass membrane protein</topology>
    </subcellularLocation>
</comment>
<feature type="transmembrane region" description="Helical" evidence="6">
    <location>
        <begin position="251"/>
        <end position="269"/>
    </location>
</feature>
<accession>A0A1Y5U6U2</accession>
<dbReference type="GO" id="GO:0022857">
    <property type="term" value="F:transmembrane transporter activity"/>
    <property type="evidence" value="ECO:0007669"/>
    <property type="project" value="InterPro"/>
</dbReference>
<evidence type="ECO:0000256" key="4">
    <source>
        <dbReference type="ARBA" id="ARBA00022989"/>
    </source>
</evidence>
<evidence type="ECO:0000256" key="6">
    <source>
        <dbReference type="SAM" id="Phobius"/>
    </source>
</evidence>
<reference evidence="8 9" key="1">
    <citation type="submission" date="2017-03" db="EMBL/GenBank/DDBJ databases">
        <authorList>
            <person name="Afonso C.L."/>
            <person name="Miller P.J."/>
            <person name="Scott M.A."/>
            <person name="Spackman E."/>
            <person name="Goraichik I."/>
            <person name="Dimitrov K.M."/>
            <person name="Suarez D.L."/>
            <person name="Swayne D.E."/>
        </authorList>
    </citation>
    <scope>NUCLEOTIDE SEQUENCE [LARGE SCALE GENOMIC DNA]</scope>
    <source>
        <strain evidence="8 9">CECT 7023</strain>
    </source>
</reference>
<dbReference type="AlphaFoldDB" id="A0A1Y5U6U2"/>
<feature type="transmembrane region" description="Helical" evidence="6">
    <location>
        <begin position="217"/>
        <end position="239"/>
    </location>
</feature>
<keyword evidence="3 6" id="KW-0812">Transmembrane</keyword>
<dbReference type="InterPro" id="IPR036259">
    <property type="entry name" value="MFS_trans_sf"/>
</dbReference>
<feature type="domain" description="Major facilitator superfamily (MFS) profile" evidence="7">
    <location>
        <begin position="9"/>
        <end position="398"/>
    </location>
</feature>
<evidence type="ECO:0000256" key="5">
    <source>
        <dbReference type="ARBA" id="ARBA00023136"/>
    </source>
</evidence>
<keyword evidence="2" id="KW-1003">Cell membrane</keyword>
<dbReference type="PROSITE" id="PS50850">
    <property type="entry name" value="MFS"/>
    <property type="match status" value="1"/>
</dbReference>
<evidence type="ECO:0000256" key="3">
    <source>
        <dbReference type="ARBA" id="ARBA00022692"/>
    </source>
</evidence>
<feature type="transmembrane region" description="Helical" evidence="6">
    <location>
        <begin position="12"/>
        <end position="36"/>
    </location>
</feature>
<dbReference type="InterPro" id="IPR011701">
    <property type="entry name" value="MFS"/>
</dbReference>
<dbReference type="EMBL" id="FWFZ01000086">
    <property type="protein sequence ID" value="SLN78010.1"/>
    <property type="molecule type" value="Genomic_DNA"/>
</dbReference>
<dbReference type="Proteomes" id="UP000193900">
    <property type="component" value="Unassembled WGS sequence"/>
</dbReference>
<feature type="transmembrane region" description="Helical" evidence="6">
    <location>
        <begin position="344"/>
        <end position="367"/>
    </location>
</feature>